<dbReference type="InterPro" id="IPR016167">
    <property type="entry name" value="FAD-bd_PCMH_sub1"/>
</dbReference>
<evidence type="ECO:0000313" key="6">
    <source>
        <dbReference type="Proteomes" id="UP000609323"/>
    </source>
</evidence>
<feature type="domain" description="FAD-binding PCMH-type" evidence="4">
    <location>
        <begin position="1"/>
        <end position="170"/>
    </location>
</feature>
<dbReference type="SUPFAM" id="SSF56176">
    <property type="entry name" value="FAD-binding/transporter-associated domain-like"/>
    <property type="match status" value="1"/>
</dbReference>
<dbReference type="Pfam" id="PF00941">
    <property type="entry name" value="FAD_binding_5"/>
    <property type="match status" value="1"/>
</dbReference>
<proteinExistence type="predicted"/>
<dbReference type="InterPro" id="IPR016169">
    <property type="entry name" value="FAD-bd_PCMH_sub2"/>
</dbReference>
<dbReference type="Gene3D" id="3.30.465.10">
    <property type="match status" value="1"/>
</dbReference>
<dbReference type="PANTHER" id="PTHR42659:SF2">
    <property type="entry name" value="XANTHINE DEHYDROGENASE SUBUNIT C-RELATED"/>
    <property type="match status" value="1"/>
</dbReference>
<accession>A0ABQ1FSK2</accession>
<evidence type="ECO:0000256" key="2">
    <source>
        <dbReference type="ARBA" id="ARBA00022827"/>
    </source>
</evidence>
<dbReference type="Pfam" id="PF03450">
    <property type="entry name" value="CO_deh_flav_C"/>
    <property type="match status" value="1"/>
</dbReference>
<dbReference type="InterPro" id="IPR036683">
    <property type="entry name" value="CO_DH_flav_C_dom_sf"/>
</dbReference>
<dbReference type="InterPro" id="IPR051312">
    <property type="entry name" value="Diverse_Substr_Oxidored"/>
</dbReference>
<evidence type="ECO:0000259" key="4">
    <source>
        <dbReference type="PROSITE" id="PS51387"/>
    </source>
</evidence>
<dbReference type="InterPro" id="IPR005107">
    <property type="entry name" value="CO_DH_flav_C"/>
</dbReference>
<dbReference type="Gene3D" id="3.30.43.10">
    <property type="entry name" value="Uridine Diphospho-n-acetylenolpyruvylglucosamine Reductase, domain 2"/>
    <property type="match status" value="1"/>
</dbReference>
<dbReference type="PANTHER" id="PTHR42659">
    <property type="entry name" value="XANTHINE DEHYDROGENASE SUBUNIT C-RELATED"/>
    <property type="match status" value="1"/>
</dbReference>
<keyword evidence="2" id="KW-0274">FAD</keyword>
<organism evidence="5 6">
    <name type="scientific">Paenibacillus physcomitrellae</name>
    <dbReference type="NCBI Taxonomy" id="1619311"/>
    <lineage>
        <taxon>Bacteria</taxon>
        <taxon>Bacillati</taxon>
        <taxon>Bacillota</taxon>
        <taxon>Bacilli</taxon>
        <taxon>Bacillales</taxon>
        <taxon>Paenibacillaceae</taxon>
        <taxon>Paenibacillus</taxon>
    </lineage>
</organism>
<name>A0ABQ1FSK2_9BACL</name>
<comment type="caution">
    <text evidence="5">The sequence shown here is derived from an EMBL/GenBank/DDBJ whole genome shotgun (WGS) entry which is preliminary data.</text>
</comment>
<reference evidence="6" key="1">
    <citation type="journal article" date="2019" name="Int. J. Syst. Evol. Microbiol.">
        <title>The Global Catalogue of Microorganisms (GCM) 10K type strain sequencing project: providing services to taxonomists for standard genome sequencing and annotation.</title>
        <authorList>
            <consortium name="The Broad Institute Genomics Platform"/>
            <consortium name="The Broad Institute Genome Sequencing Center for Infectious Disease"/>
            <person name="Wu L."/>
            <person name="Ma J."/>
        </authorList>
    </citation>
    <scope>NUCLEOTIDE SEQUENCE [LARGE SCALE GENOMIC DNA]</scope>
    <source>
        <strain evidence="6">CGMCC 1.15044</strain>
    </source>
</reference>
<dbReference type="SMART" id="SM01092">
    <property type="entry name" value="CO_deh_flav_C"/>
    <property type="match status" value="1"/>
</dbReference>
<dbReference type="InterPro" id="IPR016166">
    <property type="entry name" value="FAD-bd_PCMH"/>
</dbReference>
<dbReference type="Proteomes" id="UP000609323">
    <property type="component" value="Unassembled WGS sequence"/>
</dbReference>
<gene>
    <name evidence="5" type="ORF">GCM10010917_09290</name>
</gene>
<dbReference type="SUPFAM" id="SSF55447">
    <property type="entry name" value="CO dehydrogenase flavoprotein C-terminal domain-like"/>
    <property type="match status" value="1"/>
</dbReference>
<sequence>MAWLQPHSLSEALELLSRNPRIVCGGTDLFVNAQRNGIEAQSTDWLDIGRIEELKRILRTEEGLEIGAAVTAAEIWQGSRFACVPALQQAAKTVGGWQIQNRASLGGNVANASPAADMVVPLVAYRAEVRLASQAGSRSVPISEFIIGPKRTALREGEMIVSLFIPARSLDVPQVFLRHDQRSATDISIISVALLLSPKAGQIEWGTAAVGAAAPKPFVLGSEVEQGWSGELDAGRLQKLADLYAGASSPITDVRAGEEYRRSLVGTYIKRAANLLLDQISGSEKGEVV</sequence>
<dbReference type="RefSeq" id="WP_094095414.1">
    <property type="nucleotide sequence ID" value="NZ_BMHF01000002.1"/>
</dbReference>
<evidence type="ECO:0000256" key="3">
    <source>
        <dbReference type="ARBA" id="ARBA00023002"/>
    </source>
</evidence>
<keyword evidence="3" id="KW-0560">Oxidoreductase</keyword>
<dbReference type="EMBL" id="BMHF01000002">
    <property type="protein sequence ID" value="GGA26615.1"/>
    <property type="molecule type" value="Genomic_DNA"/>
</dbReference>
<evidence type="ECO:0000313" key="5">
    <source>
        <dbReference type="EMBL" id="GGA26615.1"/>
    </source>
</evidence>
<keyword evidence="1" id="KW-0285">Flavoprotein</keyword>
<evidence type="ECO:0000256" key="1">
    <source>
        <dbReference type="ARBA" id="ARBA00022630"/>
    </source>
</evidence>
<dbReference type="InterPro" id="IPR002346">
    <property type="entry name" value="Mopterin_DH_FAD-bd"/>
</dbReference>
<protein>
    <submittedName>
        <fullName evidence="5">Oxidoreductase</fullName>
    </submittedName>
</protein>
<dbReference type="PROSITE" id="PS51387">
    <property type="entry name" value="FAD_PCMH"/>
    <property type="match status" value="1"/>
</dbReference>
<keyword evidence="6" id="KW-1185">Reference proteome</keyword>
<dbReference type="InterPro" id="IPR036318">
    <property type="entry name" value="FAD-bd_PCMH-like_sf"/>
</dbReference>
<dbReference type="Gene3D" id="3.30.390.50">
    <property type="entry name" value="CO dehydrogenase flavoprotein, C-terminal domain"/>
    <property type="match status" value="1"/>
</dbReference>